<keyword evidence="8 12" id="KW-0460">Magnesium</keyword>
<dbReference type="PIRSF" id="PIRSF001400">
    <property type="entry name" value="Enolase"/>
    <property type="match status" value="1"/>
</dbReference>
<dbReference type="SFLD" id="SFLDS00001">
    <property type="entry name" value="Enolase"/>
    <property type="match status" value="1"/>
</dbReference>
<dbReference type="Gene3D" id="3.20.20.120">
    <property type="entry name" value="Enolase-like C-terminal domain"/>
    <property type="match status" value="1"/>
</dbReference>
<evidence type="ECO:0000259" key="16">
    <source>
        <dbReference type="SMART" id="SM01192"/>
    </source>
</evidence>
<dbReference type="InterPro" id="IPR020811">
    <property type="entry name" value="Enolase_N"/>
</dbReference>
<evidence type="ECO:0000256" key="11">
    <source>
        <dbReference type="ARBA" id="ARBA00048951"/>
    </source>
</evidence>
<dbReference type="CDD" id="cd03313">
    <property type="entry name" value="enolase"/>
    <property type="match status" value="1"/>
</dbReference>
<comment type="cofactor">
    <cofactor evidence="12">
        <name>Mg(2+)</name>
        <dbReference type="ChEBI" id="CHEBI:18420"/>
    </cofactor>
    <text evidence="12">Binds a second Mg(2+) ion via substrate during catalysis.</text>
</comment>
<evidence type="ECO:0000256" key="7">
    <source>
        <dbReference type="ARBA" id="ARBA00022723"/>
    </source>
</evidence>
<dbReference type="Pfam" id="PF00113">
    <property type="entry name" value="Enolase_C"/>
    <property type="match status" value="1"/>
</dbReference>
<feature type="binding site" evidence="12">
    <location>
        <position position="373"/>
    </location>
    <ligand>
        <name>(2R)-2-phosphoglycerate</name>
        <dbReference type="ChEBI" id="CHEBI:58289"/>
    </ligand>
</feature>
<gene>
    <name evidence="12" type="primary">eno</name>
    <name evidence="18" type="ORF">HMPREF9460_02021</name>
</gene>
<feature type="domain" description="Enolase N-terminal" evidence="17">
    <location>
        <begin position="7"/>
        <end position="137"/>
    </location>
</feature>
<evidence type="ECO:0000313" key="18">
    <source>
        <dbReference type="EMBL" id="KGF55428.1"/>
    </source>
</evidence>
<dbReference type="PATRIC" id="fig|742738.3.peg.2074"/>
<dbReference type="InterPro" id="IPR020809">
    <property type="entry name" value="Enolase_CS"/>
</dbReference>
<dbReference type="SUPFAM" id="SSF54826">
    <property type="entry name" value="Enolase N-terminal domain-like"/>
    <property type="match status" value="1"/>
</dbReference>
<dbReference type="GO" id="GO:0005576">
    <property type="term" value="C:extracellular region"/>
    <property type="evidence" value="ECO:0007669"/>
    <property type="project" value="UniProtKB-SubCell"/>
</dbReference>
<comment type="function">
    <text evidence="12">Catalyzes the reversible conversion of 2-phosphoglycerate (2-PG) into phosphoenolpyruvate (PEP). It is essential for the degradation of carbohydrates via glycolysis.</text>
</comment>
<dbReference type="GO" id="GO:0000015">
    <property type="term" value="C:phosphopyruvate hydratase complex"/>
    <property type="evidence" value="ECO:0007669"/>
    <property type="project" value="InterPro"/>
</dbReference>
<dbReference type="eggNOG" id="COG0148">
    <property type="taxonomic scope" value="Bacteria"/>
</dbReference>
<evidence type="ECO:0000256" key="12">
    <source>
        <dbReference type="HAMAP-Rule" id="MF_00318"/>
    </source>
</evidence>
<feature type="active site" description="Proton donor" evidence="12 13">
    <location>
        <position position="209"/>
    </location>
</feature>
<dbReference type="GO" id="GO:0009986">
    <property type="term" value="C:cell surface"/>
    <property type="evidence" value="ECO:0007669"/>
    <property type="project" value="UniProtKB-SubCell"/>
</dbReference>
<dbReference type="FunFam" id="3.30.390.10:FF:000001">
    <property type="entry name" value="Enolase"/>
    <property type="match status" value="1"/>
</dbReference>
<evidence type="ECO:0000256" key="14">
    <source>
        <dbReference type="PIRSR" id="PIRSR001400-2"/>
    </source>
</evidence>
<dbReference type="UniPathway" id="UPA00109">
    <property type="reaction ID" value="UER00187"/>
</dbReference>
<sequence>MKQIIEIVDVLGREILDSRGNPTVEVEVYLEDGTVGRAAVPSGASTGIYEACELRDGDKSRYLGKGVLTAVKNVNTDIAECLVGMNVLDQTAIDKALIELDGTPNKTKLGANAILGASLACAKAAAEALGTSLYNYIGGANAKILPVPMMNILNGGAHATNNVEIQEFMIMPVGACCFREALRMCAEVFHTLKNVLKENGTPAAGVGDEGGYAPNLKKDEDALKVIVKAIEEAGYKPGEDFKIAIDAASSEWWNEEEKCYIQPKSGKKLTQQQLVNMWKKFADTYPIVSLEDGMAETDWEGWAMLTKAIGDRVQLVGDDLFVTNTERLKTGIEKKVGNAILIKVNQIGTLTETLDAIQMANRAGYTAIVSHRSGETEDATIADIAVAVNAGQIKTGAPSRTDRVAKYNQLLRIEEELGDVAQYLGMNAFFNLK</sequence>
<dbReference type="Gene3D" id="3.30.390.10">
    <property type="entry name" value="Enolase-like, N-terminal domain"/>
    <property type="match status" value="1"/>
</dbReference>
<evidence type="ECO:0000256" key="4">
    <source>
        <dbReference type="ARBA" id="ARBA00017068"/>
    </source>
</evidence>
<keyword evidence="6 12" id="KW-0964">Secreted</keyword>
<evidence type="ECO:0000256" key="8">
    <source>
        <dbReference type="ARBA" id="ARBA00022842"/>
    </source>
</evidence>
<evidence type="ECO:0000256" key="15">
    <source>
        <dbReference type="PIRSR" id="PIRSR001400-3"/>
    </source>
</evidence>
<dbReference type="EC" id="4.2.1.11" evidence="3 12"/>
<dbReference type="PANTHER" id="PTHR11902">
    <property type="entry name" value="ENOLASE"/>
    <property type="match status" value="1"/>
</dbReference>
<dbReference type="RefSeq" id="WP_044941124.1">
    <property type="nucleotide sequence ID" value="NZ_KN174163.1"/>
</dbReference>
<dbReference type="EMBL" id="ADLO01000058">
    <property type="protein sequence ID" value="KGF55428.1"/>
    <property type="molecule type" value="Genomic_DNA"/>
</dbReference>
<dbReference type="HAMAP" id="MF_00318">
    <property type="entry name" value="Enolase"/>
    <property type="match status" value="1"/>
</dbReference>
<evidence type="ECO:0000256" key="5">
    <source>
        <dbReference type="ARBA" id="ARBA00022490"/>
    </source>
</evidence>
<feature type="binding site" evidence="14">
    <location>
        <position position="318"/>
    </location>
    <ligand>
        <name>substrate</name>
    </ligand>
</feature>
<keyword evidence="5 12" id="KW-0963">Cytoplasm</keyword>
<reference evidence="18 19" key="1">
    <citation type="submission" date="2011-08" db="EMBL/GenBank/DDBJ databases">
        <title>The Genome Sequence of Clostridium orbiscindens 1_3_50AFAA.</title>
        <authorList>
            <consortium name="The Broad Institute Genome Sequencing Platform"/>
            <person name="Earl A."/>
            <person name="Ward D."/>
            <person name="Feldgarden M."/>
            <person name="Gevers D."/>
            <person name="Daigneault M."/>
            <person name="Strauss J."/>
            <person name="Allen-Vercoe E."/>
            <person name="Young S.K."/>
            <person name="Zeng Q."/>
            <person name="Gargeya S."/>
            <person name="Fitzgerald M."/>
            <person name="Haas B."/>
            <person name="Abouelleil A."/>
            <person name="Alvarado L."/>
            <person name="Arachchi H.M."/>
            <person name="Berlin A."/>
            <person name="Brown A."/>
            <person name="Chapman S.B."/>
            <person name="Chen Z."/>
            <person name="Dunbar C."/>
            <person name="Freedman E."/>
            <person name="Gearin G."/>
            <person name="Gellesch M."/>
            <person name="Goldberg J."/>
            <person name="Griggs A."/>
            <person name="Gujja S."/>
            <person name="Heiman D."/>
            <person name="Howarth C."/>
            <person name="Larson L."/>
            <person name="Lui A."/>
            <person name="MacDonald P.J.P."/>
            <person name="Montmayeur A."/>
            <person name="Murphy C."/>
            <person name="Neiman D."/>
            <person name="Pearson M."/>
            <person name="Priest M."/>
            <person name="Roberts A."/>
            <person name="Saif S."/>
            <person name="Shea T."/>
            <person name="Shenoy N."/>
            <person name="Sisk P."/>
            <person name="Stolte C."/>
            <person name="Sykes S."/>
            <person name="Wortman J."/>
            <person name="Nusbaum C."/>
            <person name="Birren B."/>
        </authorList>
    </citation>
    <scope>NUCLEOTIDE SEQUENCE [LARGE SCALE GENOMIC DNA]</scope>
    <source>
        <strain evidence="18 19">1_3_50AFAA</strain>
    </source>
</reference>
<accession>A0A096B7P5</accession>
<feature type="binding site" evidence="12">
    <location>
        <position position="372"/>
    </location>
    <ligand>
        <name>(2R)-2-phosphoglycerate</name>
        <dbReference type="ChEBI" id="CHEBI:58289"/>
    </ligand>
</feature>
<name>A0A096B7P5_FLAPL</name>
<dbReference type="SMART" id="SM01193">
    <property type="entry name" value="Enolase_N"/>
    <property type="match status" value="1"/>
</dbReference>
<evidence type="ECO:0000313" key="19">
    <source>
        <dbReference type="Proteomes" id="UP000029585"/>
    </source>
</evidence>
<dbReference type="GO" id="GO:0000287">
    <property type="term" value="F:magnesium ion binding"/>
    <property type="evidence" value="ECO:0007669"/>
    <property type="project" value="UniProtKB-UniRule"/>
</dbReference>
<dbReference type="PANTHER" id="PTHR11902:SF1">
    <property type="entry name" value="ENOLASE"/>
    <property type="match status" value="1"/>
</dbReference>
<dbReference type="GO" id="GO:0004634">
    <property type="term" value="F:phosphopyruvate hydratase activity"/>
    <property type="evidence" value="ECO:0007669"/>
    <property type="project" value="UniProtKB-UniRule"/>
</dbReference>
<comment type="pathway">
    <text evidence="1 12">Carbohydrate degradation; glycolysis; pyruvate from D-glyceraldehyde 3-phosphate: step 4/5.</text>
</comment>
<dbReference type="AlphaFoldDB" id="A0A096B7P5"/>
<dbReference type="HOGENOM" id="CLU_031223_2_1_9"/>
<organism evidence="18 19">
    <name type="scientific">Flavonifractor plautii 1_3_50AFAA</name>
    <dbReference type="NCBI Taxonomy" id="742738"/>
    <lineage>
        <taxon>Bacteria</taxon>
        <taxon>Bacillati</taxon>
        <taxon>Bacillota</taxon>
        <taxon>Clostridia</taxon>
        <taxon>Eubacteriales</taxon>
        <taxon>Oscillospiraceae</taxon>
        <taxon>Flavonifractor</taxon>
    </lineage>
</organism>
<feature type="domain" description="Enolase C-terminal TIM barrel" evidence="16">
    <location>
        <begin position="142"/>
        <end position="431"/>
    </location>
</feature>
<proteinExistence type="inferred from homology"/>
<dbReference type="InterPro" id="IPR029017">
    <property type="entry name" value="Enolase-like_N"/>
</dbReference>
<feature type="active site" description="Proton acceptor" evidence="12 13">
    <location>
        <position position="343"/>
    </location>
</feature>
<dbReference type="NCBIfam" id="TIGR01060">
    <property type="entry name" value="eno"/>
    <property type="match status" value="1"/>
</dbReference>
<feature type="binding site" evidence="14">
    <location>
        <position position="394"/>
    </location>
    <ligand>
        <name>substrate</name>
    </ligand>
</feature>
<feature type="binding site" evidence="12 15">
    <location>
        <position position="246"/>
    </location>
    <ligand>
        <name>Mg(2+)</name>
        <dbReference type="ChEBI" id="CHEBI:18420"/>
    </ligand>
</feature>
<evidence type="ECO:0000256" key="13">
    <source>
        <dbReference type="PIRSR" id="PIRSR001400-1"/>
    </source>
</evidence>
<feature type="binding site" evidence="12 15">
    <location>
        <position position="291"/>
    </location>
    <ligand>
        <name>Mg(2+)</name>
        <dbReference type="ChEBI" id="CHEBI:18420"/>
    </ligand>
</feature>
<dbReference type="PRINTS" id="PR00148">
    <property type="entry name" value="ENOLASE"/>
</dbReference>
<dbReference type="InterPro" id="IPR020810">
    <property type="entry name" value="Enolase_C"/>
</dbReference>
<feature type="binding site" evidence="12">
    <location>
        <position position="166"/>
    </location>
    <ligand>
        <name>(2R)-2-phosphoglycerate</name>
        <dbReference type="ChEBI" id="CHEBI:58289"/>
    </ligand>
</feature>
<feature type="binding site" evidence="14">
    <location>
        <position position="167"/>
    </location>
    <ligand>
        <name>substrate</name>
    </ligand>
</feature>
<dbReference type="SFLD" id="SFLDF00002">
    <property type="entry name" value="enolase"/>
    <property type="match status" value="1"/>
</dbReference>
<comment type="similarity">
    <text evidence="2 12">Belongs to the enolase family.</text>
</comment>
<comment type="subcellular location">
    <subcellularLocation>
        <location evidence="12">Cytoplasm</location>
    </subcellularLocation>
    <subcellularLocation>
        <location evidence="12">Secreted</location>
    </subcellularLocation>
    <subcellularLocation>
        <location evidence="12">Cell surface</location>
    </subcellularLocation>
    <text evidence="12">Fractions of enolase are present in both the cytoplasm and on the cell surface.</text>
</comment>
<feature type="binding site" evidence="12 15">
    <location>
        <position position="318"/>
    </location>
    <ligand>
        <name>Mg(2+)</name>
        <dbReference type="ChEBI" id="CHEBI:18420"/>
    </ligand>
</feature>
<keyword evidence="19" id="KW-1185">Reference proteome</keyword>
<dbReference type="InterPro" id="IPR000941">
    <property type="entry name" value="Enolase"/>
</dbReference>
<dbReference type="PROSITE" id="PS00164">
    <property type="entry name" value="ENOLASE"/>
    <property type="match status" value="1"/>
</dbReference>
<evidence type="ECO:0000256" key="10">
    <source>
        <dbReference type="ARBA" id="ARBA00023239"/>
    </source>
</evidence>
<dbReference type="SMART" id="SM01192">
    <property type="entry name" value="Enolase_C"/>
    <property type="match status" value="1"/>
</dbReference>
<dbReference type="Proteomes" id="UP000029585">
    <property type="component" value="Unassembled WGS sequence"/>
</dbReference>
<feature type="binding site" evidence="14">
    <location>
        <position position="291"/>
    </location>
    <ligand>
        <name>substrate</name>
    </ligand>
</feature>
<comment type="cofactor">
    <cofactor evidence="15">
        <name>Mg(2+)</name>
        <dbReference type="ChEBI" id="CHEBI:18420"/>
    </cofactor>
    <text evidence="15">Mg(2+) is required for catalysis and for stabilizing the dimer.</text>
</comment>
<dbReference type="FunFam" id="3.20.20.120:FF:000001">
    <property type="entry name" value="Enolase"/>
    <property type="match status" value="1"/>
</dbReference>
<dbReference type="InterPro" id="IPR036849">
    <property type="entry name" value="Enolase-like_C_sf"/>
</dbReference>
<comment type="caution">
    <text evidence="18">The sequence shown here is derived from an EMBL/GenBank/DDBJ whole genome shotgun (WGS) entry which is preliminary data.</text>
</comment>
<keyword evidence="9 12" id="KW-0324">Glycolysis</keyword>
<evidence type="ECO:0000256" key="3">
    <source>
        <dbReference type="ARBA" id="ARBA00012058"/>
    </source>
</evidence>
<feature type="binding site" evidence="14">
    <location>
        <begin position="370"/>
        <end position="373"/>
    </location>
    <ligand>
        <name>substrate</name>
    </ligand>
</feature>
<feature type="binding site" evidence="12">
    <location>
        <position position="394"/>
    </location>
    <ligand>
        <name>(2R)-2-phosphoglycerate</name>
        <dbReference type="ChEBI" id="CHEBI:58289"/>
    </ligand>
</feature>
<dbReference type="GO" id="GO:0006096">
    <property type="term" value="P:glycolytic process"/>
    <property type="evidence" value="ECO:0007669"/>
    <property type="project" value="UniProtKB-UniRule"/>
</dbReference>
<dbReference type="SFLD" id="SFLDG00178">
    <property type="entry name" value="enolase"/>
    <property type="match status" value="1"/>
</dbReference>
<keyword evidence="7 12" id="KW-0479">Metal-binding</keyword>
<comment type="catalytic activity">
    <reaction evidence="11">
        <text>(2R)-2-phosphoglycerate = phosphoenolpyruvate + H2O</text>
        <dbReference type="Rhea" id="RHEA:10164"/>
        <dbReference type="ChEBI" id="CHEBI:15377"/>
        <dbReference type="ChEBI" id="CHEBI:58289"/>
        <dbReference type="ChEBI" id="CHEBI:58702"/>
        <dbReference type="EC" id="4.2.1.11"/>
    </reaction>
    <physiologicalReaction direction="left-to-right" evidence="11">
        <dbReference type="Rhea" id="RHEA:10165"/>
    </physiologicalReaction>
</comment>
<evidence type="ECO:0000256" key="6">
    <source>
        <dbReference type="ARBA" id="ARBA00022525"/>
    </source>
</evidence>
<dbReference type="SUPFAM" id="SSF51604">
    <property type="entry name" value="Enolase C-terminal domain-like"/>
    <property type="match status" value="1"/>
</dbReference>
<feature type="binding site" evidence="14">
    <location>
        <position position="158"/>
    </location>
    <ligand>
        <name>substrate</name>
    </ligand>
</feature>
<evidence type="ECO:0000256" key="2">
    <source>
        <dbReference type="ARBA" id="ARBA00009604"/>
    </source>
</evidence>
<keyword evidence="10 12" id="KW-0456">Lyase</keyword>
<evidence type="ECO:0000256" key="9">
    <source>
        <dbReference type="ARBA" id="ARBA00023152"/>
    </source>
</evidence>
<dbReference type="Pfam" id="PF03952">
    <property type="entry name" value="Enolase_N"/>
    <property type="match status" value="1"/>
</dbReference>
<feature type="binding site" evidence="12">
    <location>
        <position position="343"/>
    </location>
    <ligand>
        <name>(2R)-2-phosphoglycerate</name>
        <dbReference type="ChEBI" id="CHEBI:58289"/>
    </ligand>
</feature>
<protein>
    <recommendedName>
        <fullName evidence="4 12">Enolase</fullName>
        <ecNumber evidence="3 12">4.2.1.11</ecNumber>
    </recommendedName>
    <alternativeName>
        <fullName evidence="12">2-phospho-D-glycerate hydro-lyase</fullName>
    </alternativeName>
    <alternativeName>
        <fullName evidence="12">2-phosphoglycerate dehydratase</fullName>
    </alternativeName>
</protein>
<evidence type="ECO:0000259" key="17">
    <source>
        <dbReference type="SMART" id="SM01193"/>
    </source>
</evidence>
<evidence type="ECO:0000256" key="1">
    <source>
        <dbReference type="ARBA" id="ARBA00005031"/>
    </source>
</evidence>